<dbReference type="Proteomes" id="UP000675431">
    <property type="component" value="Unassembled WGS sequence"/>
</dbReference>
<evidence type="ECO:0000256" key="6">
    <source>
        <dbReference type="ARBA" id="ARBA00022777"/>
    </source>
</evidence>
<dbReference type="EC" id="2.7.1.35" evidence="2"/>
<dbReference type="GO" id="GO:0008478">
    <property type="term" value="F:pyridoxal kinase activity"/>
    <property type="evidence" value="ECO:0007669"/>
    <property type="project" value="UniProtKB-EC"/>
</dbReference>
<dbReference type="InterPro" id="IPR013749">
    <property type="entry name" value="PM/HMP-P_kinase-1"/>
</dbReference>
<dbReference type="PANTHER" id="PTHR20858">
    <property type="entry name" value="PHOSPHOMETHYLPYRIMIDINE KINASE"/>
    <property type="match status" value="1"/>
</dbReference>
<keyword evidence="16" id="KW-1185">Reference proteome</keyword>
<dbReference type="GO" id="GO:0008972">
    <property type="term" value="F:phosphomethylpyrimidine kinase activity"/>
    <property type="evidence" value="ECO:0007669"/>
    <property type="project" value="InterPro"/>
</dbReference>
<evidence type="ECO:0000256" key="8">
    <source>
        <dbReference type="ARBA" id="ARBA00022842"/>
    </source>
</evidence>
<evidence type="ECO:0000256" key="1">
    <source>
        <dbReference type="ARBA" id="ARBA00009879"/>
    </source>
</evidence>
<evidence type="ECO:0000256" key="13">
    <source>
        <dbReference type="ARBA" id="ARBA00049293"/>
    </source>
</evidence>
<comment type="similarity">
    <text evidence="1">Belongs to the ThiD family.</text>
</comment>
<dbReference type="GO" id="GO:0008902">
    <property type="term" value="F:hydroxymethylpyrimidine kinase activity"/>
    <property type="evidence" value="ECO:0007669"/>
    <property type="project" value="TreeGrafter"/>
</dbReference>
<dbReference type="GO" id="GO:0046872">
    <property type="term" value="F:metal ion binding"/>
    <property type="evidence" value="ECO:0007669"/>
    <property type="project" value="UniProtKB-KW"/>
</dbReference>
<evidence type="ECO:0000256" key="11">
    <source>
        <dbReference type="ARBA" id="ARBA00042396"/>
    </source>
</evidence>
<evidence type="ECO:0000256" key="3">
    <source>
        <dbReference type="ARBA" id="ARBA00022679"/>
    </source>
</evidence>
<evidence type="ECO:0000313" key="15">
    <source>
        <dbReference type="EMBL" id="MBR7553694.1"/>
    </source>
</evidence>
<dbReference type="Gene3D" id="3.40.1190.20">
    <property type="match status" value="1"/>
</dbReference>
<keyword evidence="3 15" id="KW-0808">Transferase</keyword>
<keyword evidence="8" id="KW-0460">Magnesium</keyword>
<keyword evidence="6 15" id="KW-0418">Kinase</keyword>
<evidence type="ECO:0000256" key="9">
    <source>
        <dbReference type="ARBA" id="ARBA00042307"/>
    </source>
</evidence>
<dbReference type="CDD" id="cd01169">
    <property type="entry name" value="HMPP_kinase"/>
    <property type="match status" value="1"/>
</dbReference>
<dbReference type="GO" id="GO:0005524">
    <property type="term" value="F:ATP binding"/>
    <property type="evidence" value="ECO:0007669"/>
    <property type="project" value="UniProtKB-KW"/>
</dbReference>
<proteinExistence type="inferred from homology"/>
<dbReference type="AlphaFoldDB" id="A0A941CUY9"/>
<reference evidence="15 16" key="1">
    <citation type="submission" date="2021-04" db="EMBL/GenBank/DDBJ databases">
        <title>Allobacillus sp. nov. SKP8-2 isolated from shrimp paste.</title>
        <authorList>
            <person name="Tanasupawat S."/>
            <person name="Yiamsombat S."/>
            <person name="Kanchanasin P."/>
            <person name="Kuncharoen N."/>
        </authorList>
    </citation>
    <scope>NUCLEOTIDE SEQUENCE [LARGE SCALE GENOMIC DNA]</scope>
    <source>
        <strain evidence="15 16">SKP8-2</strain>
    </source>
</reference>
<dbReference type="EMBL" id="JAGSIE010000015">
    <property type="protein sequence ID" value="MBR7553694.1"/>
    <property type="molecule type" value="Genomic_DNA"/>
</dbReference>
<name>A0A941CUY9_9BACI</name>
<keyword evidence="7" id="KW-0067">ATP-binding</keyword>
<dbReference type="GO" id="GO:0005829">
    <property type="term" value="C:cytosol"/>
    <property type="evidence" value="ECO:0007669"/>
    <property type="project" value="TreeGrafter"/>
</dbReference>
<dbReference type="RefSeq" id="WP_212369205.1">
    <property type="nucleotide sequence ID" value="NZ_JAGSIE010000015.1"/>
</dbReference>
<evidence type="ECO:0000256" key="7">
    <source>
        <dbReference type="ARBA" id="ARBA00022840"/>
    </source>
</evidence>
<organism evidence="15 16">
    <name type="scientific">Allobacillus saliphilus</name>
    <dbReference type="NCBI Taxonomy" id="2912308"/>
    <lineage>
        <taxon>Bacteria</taxon>
        <taxon>Bacillati</taxon>
        <taxon>Bacillota</taxon>
        <taxon>Bacilli</taxon>
        <taxon>Bacillales</taxon>
        <taxon>Bacillaceae</taxon>
        <taxon>Allobacillus</taxon>
    </lineage>
</organism>
<evidence type="ECO:0000256" key="12">
    <source>
        <dbReference type="ARBA" id="ARBA00042531"/>
    </source>
</evidence>
<keyword evidence="5" id="KW-0547">Nucleotide-binding</keyword>
<evidence type="ECO:0000313" key="16">
    <source>
        <dbReference type="Proteomes" id="UP000675431"/>
    </source>
</evidence>
<comment type="catalytic activity">
    <reaction evidence="13">
        <text>pyridoxal + ATP = pyridoxal 5'-phosphate + ADP + H(+)</text>
        <dbReference type="Rhea" id="RHEA:10224"/>
        <dbReference type="ChEBI" id="CHEBI:15378"/>
        <dbReference type="ChEBI" id="CHEBI:17310"/>
        <dbReference type="ChEBI" id="CHEBI:30616"/>
        <dbReference type="ChEBI" id="CHEBI:456216"/>
        <dbReference type="ChEBI" id="CHEBI:597326"/>
        <dbReference type="EC" id="2.7.1.35"/>
    </reaction>
</comment>
<dbReference type="PANTHER" id="PTHR20858:SF19">
    <property type="entry name" value="PYRIDOXINE KINASE"/>
    <property type="match status" value="1"/>
</dbReference>
<dbReference type="InterPro" id="IPR004399">
    <property type="entry name" value="HMP/HMP-P_kinase_dom"/>
</dbReference>
<dbReference type="GO" id="GO:0009228">
    <property type="term" value="P:thiamine biosynthetic process"/>
    <property type="evidence" value="ECO:0007669"/>
    <property type="project" value="InterPro"/>
</dbReference>
<keyword evidence="4" id="KW-0479">Metal-binding</keyword>
<feature type="domain" description="Pyridoxamine kinase/Phosphomethylpyrimidine kinase" evidence="14">
    <location>
        <begin position="11"/>
        <end position="257"/>
    </location>
</feature>
<protein>
    <recommendedName>
        <fullName evidence="2">pyridoxal kinase</fullName>
        <ecNumber evidence="2">2.7.1.35</ecNumber>
    </recommendedName>
    <alternativeName>
        <fullName evidence="10">PN/PL/PM kinase</fullName>
    </alternativeName>
    <alternativeName>
        <fullName evidence="11">Pyridoxal kinase</fullName>
    </alternativeName>
    <alternativeName>
        <fullName evidence="9">Pyridoxamine kinase</fullName>
    </alternativeName>
    <alternativeName>
        <fullName evidence="12">Vitamin B6 kinase</fullName>
    </alternativeName>
</protein>
<dbReference type="NCBIfam" id="TIGR00097">
    <property type="entry name" value="HMP-P_kinase"/>
    <property type="match status" value="1"/>
</dbReference>
<evidence type="ECO:0000256" key="4">
    <source>
        <dbReference type="ARBA" id="ARBA00022723"/>
    </source>
</evidence>
<evidence type="ECO:0000256" key="5">
    <source>
        <dbReference type="ARBA" id="ARBA00022741"/>
    </source>
</evidence>
<dbReference type="FunFam" id="3.40.1190.20:FF:000003">
    <property type="entry name" value="Phosphomethylpyrimidine kinase ThiD"/>
    <property type="match status" value="1"/>
</dbReference>
<evidence type="ECO:0000256" key="10">
    <source>
        <dbReference type="ARBA" id="ARBA00042348"/>
    </source>
</evidence>
<dbReference type="Pfam" id="PF08543">
    <property type="entry name" value="Phos_pyr_kin"/>
    <property type="match status" value="1"/>
</dbReference>
<comment type="caution">
    <text evidence="15">The sequence shown here is derived from an EMBL/GenBank/DDBJ whole genome shotgun (WGS) entry which is preliminary data.</text>
</comment>
<gene>
    <name evidence="15" type="primary">thiD</name>
    <name evidence="15" type="ORF">KC820_05935</name>
</gene>
<accession>A0A941CUY9</accession>
<evidence type="ECO:0000256" key="2">
    <source>
        <dbReference type="ARBA" id="ARBA00012104"/>
    </source>
</evidence>
<dbReference type="SUPFAM" id="SSF53613">
    <property type="entry name" value="Ribokinase-like"/>
    <property type="match status" value="1"/>
</dbReference>
<evidence type="ECO:0000259" key="14">
    <source>
        <dbReference type="Pfam" id="PF08543"/>
    </source>
</evidence>
<dbReference type="InterPro" id="IPR029056">
    <property type="entry name" value="Ribokinase-like"/>
</dbReference>
<sequence>MKKVLIMAGSDTSGGAGIQADLKTMEELGVYGMTALTTMVAQNPENNWAHDVYPIEIDTVKAQLRTILDGIGVDLMKTGMIPTTESIQLAADTIDQYNLEAVVDPVLACKGVDEPVHPENAIALRKILVPKAVITTPNLFEASQLTEMPLLRTVDEMKEAAKKIHDLGAKNVVIKGGSDIDENKAVDVFYDGSELTVLEGEVIQSAYTHGAGCTFASAIAGSYVNGKSPREAVEFAKEFVFNAIKGAEKLNEYVGSVKQYANRK</sequence>